<reference evidence="1" key="1">
    <citation type="submission" date="2024-07" db="EMBL/GenBank/DDBJ databases">
        <title>Metagenome and Metagenome-Assembled Genomes of Archaea from a hot spring from the geothermal field of Los Azufres, Mexico.</title>
        <authorList>
            <person name="Marin-Paredes R."/>
            <person name="Martinez-Romero E."/>
            <person name="Servin-Garciduenas L.E."/>
        </authorList>
    </citation>
    <scope>NUCLEOTIDE SEQUENCE</scope>
    <source>
        <strain evidence="1">AZ1-454</strain>
    </source>
</reference>
<evidence type="ECO:0000313" key="1">
    <source>
        <dbReference type="EMBL" id="MEW9491498.1"/>
    </source>
</evidence>
<organism evidence="1 2">
    <name type="scientific">Candidatus Aramenus sulfurataquae</name>
    <dbReference type="NCBI Taxonomy" id="1326980"/>
    <lineage>
        <taxon>Archaea</taxon>
        <taxon>Thermoproteota</taxon>
        <taxon>Thermoprotei</taxon>
        <taxon>Sulfolobales</taxon>
        <taxon>Sulfolobaceae</taxon>
        <taxon>Candidatus Aramenus</taxon>
    </lineage>
</organism>
<proteinExistence type="predicted"/>
<accession>A0ACC6TNW5</accession>
<evidence type="ECO:0000313" key="2">
    <source>
        <dbReference type="Proteomes" id="UP000053480"/>
    </source>
</evidence>
<protein>
    <submittedName>
        <fullName evidence="1">MBL fold metallo-hydrolase</fullName>
    </submittedName>
</protein>
<dbReference type="Proteomes" id="UP000053480">
    <property type="component" value="Unassembled WGS sequence"/>
</dbReference>
<comment type="caution">
    <text evidence="1">The sequence shown here is derived from an EMBL/GenBank/DDBJ whole genome shotgun (WGS) entry which is preliminary data.</text>
</comment>
<dbReference type="EMBL" id="JZWS03000004">
    <property type="protein sequence ID" value="MEW9491498.1"/>
    <property type="molecule type" value="Genomic_DNA"/>
</dbReference>
<gene>
    <name evidence="1" type="ORF">TQ35_0004760</name>
</gene>
<sequence>MPCEGIHSIASGPIEFPELVYSFVVCDEKIVMIDAGVSNTVMDLSFLDKLDYLVITHVHLDHVGGVSELVQRYKPKVIVYQGYSKYLRDTRQLNESGRKVLGDLVDIYGEVEGVEADFLEVKGGEEINLGRQKMKVVYTPGHAKHHISVMINDVLYTGDSAGGRFNGIPIPTTPPPFDYLKYLESLKLQISLKPRMVGLSHGGLAPGRHLEEHYQQMVEKKYRVEVDIGGIQGEILRRHLEINYRGIEESLAKEKQ</sequence>
<name>A0ACC6TNW5_9CREN</name>